<evidence type="ECO:0000313" key="1">
    <source>
        <dbReference type="EMBL" id="MFL9834002.1"/>
    </source>
</evidence>
<sequence>MDKFLLILFVFLISCEEKTFADDIVLNFPKDEKLTFQKFNDDLTDRGTSLIYIGEIHPQFAVNYYKYIIPPVKIYERDFLNSKTRKKFEDSIELAQQSFFRTEKIKILETNKVFADHLNSKNLSILVKEKDTIPLYKQYYKTNEIKKYKAFPVIIKNTSTKILKIPTDAKSVDLWILNNNQFRYVSNSNYIFRGSELQKISYFELKPDEILIYSCPYFKKGEKRKAKIKFGTAESKEFEISVDENIIRKMLHTGFIE</sequence>
<organism evidence="1 2">
    <name type="scientific">Chryseobacterium terrae</name>
    <dbReference type="NCBI Taxonomy" id="3163299"/>
    <lineage>
        <taxon>Bacteria</taxon>
        <taxon>Pseudomonadati</taxon>
        <taxon>Bacteroidota</taxon>
        <taxon>Flavobacteriia</taxon>
        <taxon>Flavobacteriales</taxon>
        <taxon>Weeksellaceae</taxon>
        <taxon>Chryseobacterium group</taxon>
        <taxon>Chryseobacterium</taxon>
    </lineage>
</organism>
<dbReference type="EMBL" id="JBELPY010000004">
    <property type="protein sequence ID" value="MFL9834002.1"/>
    <property type="molecule type" value="Genomic_DNA"/>
</dbReference>
<accession>A0ABW8Y2L5</accession>
<protein>
    <recommendedName>
        <fullName evidence="3">Lipoprotein</fullName>
    </recommendedName>
</protein>
<name>A0ABW8Y2L5_9FLAO</name>
<evidence type="ECO:0008006" key="3">
    <source>
        <dbReference type="Google" id="ProtNLM"/>
    </source>
</evidence>
<comment type="caution">
    <text evidence="1">The sequence shown here is derived from an EMBL/GenBank/DDBJ whole genome shotgun (WGS) entry which is preliminary data.</text>
</comment>
<evidence type="ECO:0000313" key="2">
    <source>
        <dbReference type="Proteomes" id="UP001629058"/>
    </source>
</evidence>
<proteinExistence type="predicted"/>
<keyword evidence="2" id="KW-1185">Reference proteome</keyword>
<gene>
    <name evidence="1" type="ORF">ABS765_08175</name>
</gene>
<reference evidence="1 2" key="1">
    <citation type="submission" date="2024-06" db="EMBL/GenBank/DDBJ databases">
        <authorList>
            <person name="Kaempfer P."/>
            <person name="Viver T."/>
        </authorList>
    </citation>
    <scope>NUCLEOTIDE SEQUENCE [LARGE SCALE GENOMIC DNA]</scope>
    <source>
        <strain evidence="1 2">ST-37</strain>
    </source>
</reference>
<dbReference type="Proteomes" id="UP001629058">
    <property type="component" value="Unassembled WGS sequence"/>
</dbReference>
<dbReference type="RefSeq" id="WP_408089405.1">
    <property type="nucleotide sequence ID" value="NZ_JBELPY010000004.1"/>
</dbReference>
<dbReference type="PROSITE" id="PS51257">
    <property type="entry name" value="PROKAR_LIPOPROTEIN"/>
    <property type="match status" value="1"/>
</dbReference>